<evidence type="ECO:0000256" key="3">
    <source>
        <dbReference type="ARBA" id="ARBA00022737"/>
    </source>
</evidence>
<dbReference type="PANTHER" id="PTHR46227:SF5">
    <property type="entry name" value="GLUTAMATE RECEPTOR INTERACTING PROTEIN 2 ISOFORM X1"/>
    <property type="match status" value="1"/>
</dbReference>
<name>A0A498P0X0_LABRO</name>
<keyword evidence="7" id="KW-1185">Reference proteome</keyword>
<keyword evidence="3" id="KW-0677">Repeat</keyword>
<feature type="compositionally biased region" description="Low complexity" evidence="4">
    <location>
        <begin position="236"/>
        <end position="247"/>
    </location>
</feature>
<protein>
    <submittedName>
        <fullName evidence="6">Glutamate receptor-interacting 2-like protein</fullName>
    </submittedName>
</protein>
<evidence type="ECO:0000259" key="5">
    <source>
        <dbReference type="PROSITE" id="PS50106"/>
    </source>
</evidence>
<dbReference type="FunFam" id="2.30.42.10:FF:000021">
    <property type="entry name" value="Glutamate receptor interacting protein 1"/>
    <property type="match status" value="1"/>
</dbReference>
<dbReference type="Pfam" id="PF00595">
    <property type="entry name" value="PDZ"/>
    <property type="match status" value="1"/>
</dbReference>
<dbReference type="STRING" id="84645.A0A498P0X0"/>
<evidence type="ECO:0000256" key="1">
    <source>
        <dbReference type="ARBA" id="ARBA00004496"/>
    </source>
</evidence>
<comment type="caution">
    <text evidence="6">The sequence shown here is derived from an EMBL/GenBank/DDBJ whole genome shotgun (WGS) entry which is preliminary data.</text>
</comment>
<proteinExistence type="predicted"/>
<evidence type="ECO:0000256" key="2">
    <source>
        <dbReference type="ARBA" id="ARBA00022490"/>
    </source>
</evidence>
<dbReference type="GO" id="GO:0098887">
    <property type="term" value="P:neurotransmitter receptor transport, endosome to postsynaptic membrane"/>
    <property type="evidence" value="ECO:0007669"/>
    <property type="project" value="TreeGrafter"/>
</dbReference>
<sequence length="351" mass="38234">MKIRVVVREEKERGAMWHVSCSLNPKVLPDGVPARTTMKKALAGGVKGKRKMFSFSLRCRIGVIRGRVKDDVPYTKGSKDAASDSSGLNKRSSIADELRGVTTVELIKKEGTSLGLTISGGCDKDGKPRVSDQLNVGDYIKSVNGINLSKLRHDEIISMLKNIGERVVLEVEYELPPFAPSNPCSVISKTIEVCLEKEGNSFGFVLRAVTSGVSANTSGFHSYNCGTQSAYPNTYPSSTLPSYPSSPRCTVTKRRQRRRDHKSSLSLASSTVGAGGQVVHIETSEVVLRGDPLTGFGLQLQGGVFATEPLSAPACVRFIEPDTPAERACGEMYVHVRTQTRALQHERKRRH</sequence>
<keyword evidence="2" id="KW-0963">Cytoplasm</keyword>
<keyword evidence="6" id="KW-0675">Receptor</keyword>
<comment type="subcellular location">
    <subcellularLocation>
        <location evidence="1">Cytoplasm</location>
    </subcellularLocation>
</comment>
<dbReference type="GO" id="GO:0005737">
    <property type="term" value="C:cytoplasm"/>
    <property type="evidence" value="ECO:0007669"/>
    <property type="project" value="UniProtKB-SubCell"/>
</dbReference>
<dbReference type="SUPFAM" id="SSF50156">
    <property type="entry name" value="PDZ domain-like"/>
    <property type="match status" value="1"/>
</dbReference>
<dbReference type="EMBL" id="QBIY01004987">
    <property type="protein sequence ID" value="RXN38252.1"/>
    <property type="molecule type" value="Genomic_DNA"/>
</dbReference>
<evidence type="ECO:0000313" key="6">
    <source>
        <dbReference type="EMBL" id="RXN38252.1"/>
    </source>
</evidence>
<feature type="region of interest" description="Disordered" evidence="4">
    <location>
        <begin position="236"/>
        <end position="267"/>
    </location>
</feature>
<dbReference type="Gene3D" id="2.30.42.10">
    <property type="match status" value="2"/>
</dbReference>
<dbReference type="PANTHER" id="PTHR46227">
    <property type="entry name" value="GLUTAMATE RECEPTOR-INTERACTING PROTEIN GRIP"/>
    <property type="match status" value="1"/>
</dbReference>
<dbReference type="AlphaFoldDB" id="A0A498P0X0"/>
<evidence type="ECO:0000256" key="4">
    <source>
        <dbReference type="SAM" id="MobiDB-lite"/>
    </source>
</evidence>
<reference evidence="6 7" key="1">
    <citation type="submission" date="2018-03" db="EMBL/GenBank/DDBJ databases">
        <title>Draft genome sequence of Rohu Carp (Labeo rohita).</title>
        <authorList>
            <person name="Das P."/>
            <person name="Kushwaha B."/>
            <person name="Joshi C.G."/>
            <person name="Kumar D."/>
            <person name="Nagpure N.S."/>
            <person name="Sahoo L."/>
            <person name="Das S.P."/>
            <person name="Bit A."/>
            <person name="Patnaik S."/>
            <person name="Meher P.K."/>
            <person name="Jayasankar P."/>
            <person name="Koringa P.G."/>
            <person name="Patel N.V."/>
            <person name="Hinsu A.T."/>
            <person name="Kumar R."/>
            <person name="Pandey M."/>
            <person name="Agarwal S."/>
            <person name="Srivastava S."/>
            <person name="Singh M."/>
            <person name="Iquebal M.A."/>
            <person name="Jaiswal S."/>
            <person name="Angadi U.B."/>
            <person name="Kumar N."/>
            <person name="Raza M."/>
            <person name="Shah T.M."/>
            <person name="Rai A."/>
            <person name="Jena J.K."/>
        </authorList>
    </citation>
    <scope>NUCLEOTIDE SEQUENCE [LARGE SCALE GENOMIC DNA]</scope>
    <source>
        <strain evidence="6">DASCIFA01</strain>
        <tissue evidence="6">Testis</tissue>
    </source>
</reference>
<gene>
    <name evidence="6" type="ORF">ROHU_001290</name>
</gene>
<dbReference type="SMART" id="SM00228">
    <property type="entry name" value="PDZ"/>
    <property type="match status" value="1"/>
</dbReference>
<dbReference type="Proteomes" id="UP000290572">
    <property type="component" value="Unassembled WGS sequence"/>
</dbReference>
<organism evidence="6 7">
    <name type="scientific">Labeo rohita</name>
    <name type="common">Indian major carp</name>
    <name type="synonym">Cyprinus rohita</name>
    <dbReference type="NCBI Taxonomy" id="84645"/>
    <lineage>
        <taxon>Eukaryota</taxon>
        <taxon>Metazoa</taxon>
        <taxon>Chordata</taxon>
        <taxon>Craniata</taxon>
        <taxon>Vertebrata</taxon>
        <taxon>Euteleostomi</taxon>
        <taxon>Actinopterygii</taxon>
        <taxon>Neopterygii</taxon>
        <taxon>Teleostei</taxon>
        <taxon>Ostariophysi</taxon>
        <taxon>Cypriniformes</taxon>
        <taxon>Cyprinidae</taxon>
        <taxon>Labeoninae</taxon>
        <taxon>Labeonini</taxon>
        <taxon>Labeo</taxon>
    </lineage>
</organism>
<dbReference type="PROSITE" id="PS50106">
    <property type="entry name" value="PDZ"/>
    <property type="match status" value="1"/>
</dbReference>
<evidence type="ECO:0000313" key="7">
    <source>
        <dbReference type="Proteomes" id="UP000290572"/>
    </source>
</evidence>
<dbReference type="InterPro" id="IPR001478">
    <property type="entry name" value="PDZ"/>
</dbReference>
<accession>A0A498P0X0</accession>
<dbReference type="InterPro" id="IPR036034">
    <property type="entry name" value="PDZ_sf"/>
</dbReference>
<feature type="compositionally biased region" description="Basic residues" evidence="4">
    <location>
        <begin position="251"/>
        <end position="261"/>
    </location>
</feature>
<feature type="domain" description="PDZ" evidence="5">
    <location>
        <begin position="103"/>
        <end position="175"/>
    </location>
</feature>
<dbReference type="InterPro" id="IPR043545">
    <property type="entry name" value="GRIP1/2"/>
</dbReference>